<organism evidence="1 2">
    <name type="scientific">Cirrhinus molitorella</name>
    <name type="common">mud carp</name>
    <dbReference type="NCBI Taxonomy" id="172907"/>
    <lineage>
        <taxon>Eukaryota</taxon>
        <taxon>Metazoa</taxon>
        <taxon>Chordata</taxon>
        <taxon>Craniata</taxon>
        <taxon>Vertebrata</taxon>
        <taxon>Euteleostomi</taxon>
        <taxon>Actinopterygii</taxon>
        <taxon>Neopterygii</taxon>
        <taxon>Teleostei</taxon>
        <taxon>Ostariophysi</taxon>
        <taxon>Cypriniformes</taxon>
        <taxon>Cyprinidae</taxon>
        <taxon>Labeoninae</taxon>
        <taxon>Labeonini</taxon>
        <taxon>Cirrhinus</taxon>
    </lineage>
</organism>
<comment type="caution">
    <text evidence="1">The sequence shown here is derived from an EMBL/GenBank/DDBJ whole genome shotgun (WGS) entry which is preliminary data.</text>
</comment>
<dbReference type="Proteomes" id="UP001187343">
    <property type="component" value="Unassembled WGS sequence"/>
</dbReference>
<accession>A0AA88P0F0</accession>
<reference evidence="1" key="1">
    <citation type="submission" date="2023-08" db="EMBL/GenBank/DDBJ databases">
        <title>Chromosome-level Genome Assembly of mud carp (Cirrhinus molitorella).</title>
        <authorList>
            <person name="Liu H."/>
        </authorList>
    </citation>
    <scope>NUCLEOTIDE SEQUENCE</scope>
    <source>
        <strain evidence="1">Prfri</strain>
        <tissue evidence="1">Muscle</tissue>
    </source>
</reference>
<dbReference type="AlphaFoldDB" id="A0AA88P0F0"/>
<proteinExistence type="predicted"/>
<evidence type="ECO:0000313" key="1">
    <source>
        <dbReference type="EMBL" id="KAK2867382.1"/>
    </source>
</evidence>
<protein>
    <submittedName>
        <fullName evidence="1">Uncharacterized protein</fullName>
    </submittedName>
</protein>
<gene>
    <name evidence="1" type="ORF">Q8A67_025499</name>
</gene>
<evidence type="ECO:0000313" key="2">
    <source>
        <dbReference type="Proteomes" id="UP001187343"/>
    </source>
</evidence>
<sequence length="66" mass="7454">MIPVRWSRDKRSDIFRAERAGAAGPVVNVLSAKCCEKENSGRPEIHSDSLRHQRIPYDCALNVESM</sequence>
<dbReference type="EMBL" id="JAUYZG010000025">
    <property type="protein sequence ID" value="KAK2867382.1"/>
    <property type="molecule type" value="Genomic_DNA"/>
</dbReference>
<keyword evidence="2" id="KW-1185">Reference proteome</keyword>
<name>A0AA88P0F0_9TELE</name>